<name>U4LL37_PYROM</name>
<protein>
    <submittedName>
        <fullName evidence="4">Similar to Proline iminopeptidase acc. no. P46547</fullName>
    </submittedName>
</protein>
<organism evidence="4 5">
    <name type="scientific">Pyronema omphalodes (strain CBS 100304)</name>
    <name type="common">Pyronema confluens</name>
    <dbReference type="NCBI Taxonomy" id="1076935"/>
    <lineage>
        <taxon>Eukaryota</taxon>
        <taxon>Fungi</taxon>
        <taxon>Dikarya</taxon>
        <taxon>Ascomycota</taxon>
        <taxon>Pezizomycotina</taxon>
        <taxon>Pezizomycetes</taxon>
        <taxon>Pezizales</taxon>
        <taxon>Pyronemataceae</taxon>
        <taxon>Pyronema</taxon>
    </lineage>
</organism>
<dbReference type="Pfam" id="PF00561">
    <property type="entry name" value="Abhydrolase_1"/>
    <property type="match status" value="1"/>
</dbReference>
<evidence type="ECO:0000313" key="4">
    <source>
        <dbReference type="EMBL" id="CCX32658.1"/>
    </source>
</evidence>
<gene>
    <name evidence="4" type="ORF">PCON_13509</name>
</gene>
<sequence length="484" mass="54782">MLLPIRLCSLALRPSSPHFIRSTSIRFYSAAMSSSRVIVPAAVPVKEESSIFVGGLKVVDRWYKVPLDYTRPDGETIQVFARSAIPNKKHDDGASGESLPVCLYLQGGPGFECGPPKSHPLTEYFFGKGYQMLYIDQRGTGLSTPVDADALAKGRTIEEQAKYLKMMRADNIVRDCEAIRKHLLADRVREEKKWSVHGQSFGGFCAVTYLSFYPEGLKEVFTTGGMPPLVNNPDNVYKLCYQKLLERNKDFYEKYPQDVEAVRRIVQHLDQNEVAMPSGGKLTRNRFLDLGLGFGGHGGIDGVHRIVQRADNDLQIFGMLTHKTKQNIEACQSFDGNPIYAILHEAIYCQGGASNWSASRALPHAFRDDSPDQKVHFTGEMIYPSMFSDYSELTKFREVAELLAKDKDWPDLYDVEQLKKNEVPVFAANFIDDMYVSWELSRETVKTIKGARSFDTNSLYHNAVRNRTETVMNELWRLRSGERD</sequence>
<proteinExistence type="inferred from homology"/>
<comment type="similarity">
    <text evidence="1">Belongs to the peptidase S33 family.</text>
</comment>
<dbReference type="AlphaFoldDB" id="U4LL37"/>
<keyword evidence="5" id="KW-1185">Reference proteome</keyword>
<dbReference type="GO" id="GO:0008233">
    <property type="term" value="F:peptidase activity"/>
    <property type="evidence" value="ECO:0007669"/>
    <property type="project" value="InterPro"/>
</dbReference>
<dbReference type="OrthoDB" id="1898734at2759"/>
<feature type="domain" description="AB hydrolase-1" evidence="3">
    <location>
        <begin position="103"/>
        <end position="263"/>
    </location>
</feature>
<evidence type="ECO:0000256" key="1">
    <source>
        <dbReference type="ARBA" id="ARBA00010088"/>
    </source>
</evidence>
<keyword evidence="2" id="KW-0378">Hydrolase</keyword>
<dbReference type="PANTHER" id="PTHR43248">
    <property type="entry name" value="2-SUCCINYL-6-HYDROXY-2,4-CYCLOHEXADIENE-1-CARBOXYLATE SYNTHASE"/>
    <property type="match status" value="1"/>
</dbReference>
<dbReference type="EMBL" id="HF935906">
    <property type="protein sequence ID" value="CCX32658.1"/>
    <property type="molecule type" value="Genomic_DNA"/>
</dbReference>
<dbReference type="InterPro" id="IPR002410">
    <property type="entry name" value="Peptidase_S33"/>
</dbReference>
<evidence type="ECO:0000256" key="2">
    <source>
        <dbReference type="ARBA" id="ARBA00022801"/>
    </source>
</evidence>
<dbReference type="InterPro" id="IPR000073">
    <property type="entry name" value="AB_hydrolase_1"/>
</dbReference>
<dbReference type="Gene3D" id="3.40.50.1820">
    <property type="entry name" value="alpha/beta hydrolase"/>
    <property type="match status" value="1"/>
</dbReference>
<dbReference type="GO" id="GO:0006508">
    <property type="term" value="P:proteolysis"/>
    <property type="evidence" value="ECO:0007669"/>
    <property type="project" value="InterPro"/>
</dbReference>
<dbReference type="eggNOG" id="ENOG502QSNW">
    <property type="taxonomic scope" value="Eukaryota"/>
</dbReference>
<reference evidence="4 5" key="1">
    <citation type="journal article" date="2013" name="PLoS Genet.">
        <title>The genome and development-dependent transcriptomes of Pyronema confluens: a window into fungal evolution.</title>
        <authorList>
            <person name="Traeger S."/>
            <person name="Altegoer F."/>
            <person name="Freitag M."/>
            <person name="Gabaldon T."/>
            <person name="Kempken F."/>
            <person name="Kumar A."/>
            <person name="Marcet-Houben M."/>
            <person name="Poggeler S."/>
            <person name="Stajich J.E."/>
            <person name="Nowrousian M."/>
        </authorList>
    </citation>
    <scope>NUCLEOTIDE SEQUENCE [LARGE SCALE GENOMIC DNA]</scope>
    <source>
        <strain evidence="5">CBS 100304</strain>
        <tissue evidence="4">Vegetative mycelium</tissue>
    </source>
</reference>
<evidence type="ECO:0000313" key="5">
    <source>
        <dbReference type="Proteomes" id="UP000018144"/>
    </source>
</evidence>
<dbReference type="SUPFAM" id="SSF53474">
    <property type="entry name" value="alpha/beta-Hydrolases"/>
    <property type="match status" value="1"/>
</dbReference>
<accession>U4LL37</accession>
<dbReference type="STRING" id="1076935.U4LL37"/>
<dbReference type="PANTHER" id="PTHR43248:SF2">
    <property type="entry name" value="PROLYL AMINOPEPTIDASE"/>
    <property type="match status" value="1"/>
</dbReference>
<dbReference type="InterPro" id="IPR029058">
    <property type="entry name" value="AB_hydrolase_fold"/>
</dbReference>
<dbReference type="OMA" id="TNEYEHN"/>
<dbReference type="InterPro" id="IPR051601">
    <property type="entry name" value="Serine_prot/Carboxylest_S33"/>
</dbReference>
<evidence type="ECO:0000259" key="3">
    <source>
        <dbReference type="Pfam" id="PF00561"/>
    </source>
</evidence>
<dbReference type="PRINTS" id="PR00793">
    <property type="entry name" value="PROAMNOPTASE"/>
</dbReference>
<dbReference type="Proteomes" id="UP000018144">
    <property type="component" value="Unassembled WGS sequence"/>
</dbReference>